<evidence type="ECO:0000313" key="2">
    <source>
        <dbReference type="EMBL" id="OCF48016.1"/>
    </source>
</evidence>
<gene>
    <name evidence="2" type="ORF">I206_05883</name>
</gene>
<sequence>MEEDNAHDSTQNPQLEDYTKGSRLSNESSSGLQNTDTNSAAENVVTWTKGRTLFQSELQKAYSERATGSRNELLAKRSRLSILEWRNNKEDRIYHSFRYQEWDGHGSEVTDLTCEIKNLQHFKTDTHEWDFRAIAEEVVRLVNEPKDEDLHELLI</sequence>
<reference evidence="2" key="2">
    <citation type="submission" date="2016-07" db="EMBL/GenBank/DDBJ databases">
        <title>Evolution of pathogenesis and genome organization in the Tremellales.</title>
        <authorList>
            <person name="Cuomo C."/>
            <person name="Litvintseva A."/>
            <person name="Heitman J."/>
            <person name="Chen Y."/>
            <person name="Sun S."/>
            <person name="Springer D."/>
            <person name="Dromer F."/>
            <person name="Young S."/>
            <person name="Zeng Q."/>
            <person name="Chapman S."/>
            <person name="Gujja S."/>
            <person name="Saif S."/>
            <person name="Birren B."/>
        </authorList>
    </citation>
    <scope>NUCLEOTIDE SEQUENCE</scope>
    <source>
        <strain evidence="2">CBS 10737</strain>
    </source>
</reference>
<proteinExistence type="predicted"/>
<organism evidence="2">
    <name type="scientific">Kwoniella pini CBS 10737</name>
    <dbReference type="NCBI Taxonomy" id="1296096"/>
    <lineage>
        <taxon>Eukaryota</taxon>
        <taxon>Fungi</taxon>
        <taxon>Dikarya</taxon>
        <taxon>Basidiomycota</taxon>
        <taxon>Agaricomycotina</taxon>
        <taxon>Tremellomycetes</taxon>
        <taxon>Tremellales</taxon>
        <taxon>Cryptococcaceae</taxon>
        <taxon>Kwoniella</taxon>
    </lineage>
</organism>
<protein>
    <submittedName>
        <fullName evidence="2">Uncharacterized protein</fullName>
    </submittedName>
</protein>
<name>A0A1B9HXL9_9TREE</name>
<reference evidence="2" key="1">
    <citation type="submission" date="2013-07" db="EMBL/GenBank/DDBJ databases">
        <title>The Genome Sequence of Cryptococcus pinus CBS10737.</title>
        <authorList>
            <consortium name="The Broad Institute Genome Sequencing Platform"/>
            <person name="Cuomo C."/>
            <person name="Litvintseva A."/>
            <person name="Chen Y."/>
            <person name="Heitman J."/>
            <person name="Sun S."/>
            <person name="Springer D."/>
            <person name="Dromer F."/>
            <person name="Young S.K."/>
            <person name="Zeng Q."/>
            <person name="Gargeya S."/>
            <person name="Fitzgerald M."/>
            <person name="Abouelleil A."/>
            <person name="Alvarado L."/>
            <person name="Berlin A.M."/>
            <person name="Chapman S.B."/>
            <person name="Dewar J."/>
            <person name="Goldberg J."/>
            <person name="Griggs A."/>
            <person name="Gujja S."/>
            <person name="Hansen M."/>
            <person name="Howarth C."/>
            <person name="Imamovic A."/>
            <person name="Larimer J."/>
            <person name="McCowan C."/>
            <person name="Murphy C."/>
            <person name="Pearson M."/>
            <person name="Priest M."/>
            <person name="Roberts A."/>
            <person name="Saif S."/>
            <person name="Shea T."/>
            <person name="Sykes S."/>
            <person name="Wortman J."/>
            <person name="Nusbaum C."/>
            <person name="Birren B."/>
        </authorList>
    </citation>
    <scope>NUCLEOTIDE SEQUENCE [LARGE SCALE GENOMIC DNA]</scope>
    <source>
        <strain evidence="2">CBS 10737</strain>
    </source>
</reference>
<evidence type="ECO:0000256" key="1">
    <source>
        <dbReference type="SAM" id="MobiDB-lite"/>
    </source>
</evidence>
<dbReference type="AlphaFoldDB" id="A0A1B9HXL9"/>
<dbReference type="EMBL" id="KI894014">
    <property type="protein sequence ID" value="OCF48016.1"/>
    <property type="molecule type" value="Genomic_DNA"/>
</dbReference>
<feature type="compositionally biased region" description="Polar residues" evidence="1">
    <location>
        <begin position="22"/>
        <end position="39"/>
    </location>
</feature>
<accession>A0A1B9HXL9</accession>
<feature type="region of interest" description="Disordered" evidence="1">
    <location>
        <begin position="1"/>
        <end position="39"/>
    </location>
</feature>